<reference evidence="4 5" key="1">
    <citation type="submission" date="2023-11" db="EMBL/GenBank/DDBJ databases">
        <title>Plant-associative lifestyle of Vibrio porteresiae and its evolutionary dynamics.</title>
        <authorList>
            <person name="Rameshkumar N."/>
            <person name="Kirti K."/>
        </authorList>
    </citation>
    <scope>NUCLEOTIDE SEQUENCE [LARGE SCALE GENOMIC DNA]</scope>
    <source>
        <strain evidence="4 5">MSSRF7</strain>
    </source>
</reference>
<organism evidence="4 5">
    <name type="scientific">Vibrio rhizosphaerae</name>
    <dbReference type="NCBI Taxonomy" id="398736"/>
    <lineage>
        <taxon>Bacteria</taxon>
        <taxon>Pseudomonadati</taxon>
        <taxon>Pseudomonadota</taxon>
        <taxon>Gammaproteobacteria</taxon>
        <taxon>Vibrionales</taxon>
        <taxon>Vibrionaceae</taxon>
        <taxon>Vibrio</taxon>
    </lineage>
</organism>
<sequence>MISNSDIDAIRASSRQLVRQLGFMGGPFAGTDLSPSAVHALMEIENGESVTARYLSDCLQLEKSSVSRMLRKLMATGDIQEEPHARDARSKQLKLTPAGQKRVAAIHAFAQHQVTEALKHLNRQQEKTIIDGLQLYADALSGRLSVANRRPEIKISTGYCHGLIAQITAMHSAYYSRETGFGQPFESAVASGLAEFCGRLDHAHNEIWVAKLGEEIVGSIAIDGEDLGPGKAHLRWFIVDDKARGTGVGHQLLTAALAFVDASGFDETHLYTVEGLEAAHHLYEKYGFSRIEQYVGEQWGKAMTELRFMRAHP</sequence>
<dbReference type="Gene3D" id="3.40.630.30">
    <property type="match status" value="1"/>
</dbReference>
<dbReference type="InterPro" id="IPR050769">
    <property type="entry name" value="NAT_camello-type"/>
</dbReference>
<dbReference type="PROSITE" id="PS50995">
    <property type="entry name" value="HTH_MARR_2"/>
    <property type="match status" value="1"/>
</dbReference>
<evidence type="ECO:0000313" key="5">
    <source>
        <dbReference type="Proteomes" id="UP001279860"/>
    </source>
</evidence>
<dbReference type="Pfam" id="PF12802">
    <property type="entry name" value="MarR_2"/>
    <property type="match status" value="1"/>
</dbReference>
<name>A0ABU4IWX3_9VIBR</name>
<evidence type="ECO:0000259" key="3">
    <source>
        <dbReference type="PROSITE" id="PS51186"/>
    </source>
</evidence>
<feature type="domain" description="HTH marR-type" evidence="2">
    <location>
        <begin position="1"/>
        <end position="138"/>
    </location>
</feature>
<keyword evidence="1" id="KW-0808">Transferase</keyword>
<accession>A0ABU4IWX3</accession>
<dbReference type="Gene3D" id="1.10.10.10">
    <property type="entry name" value="Winged helix-like DNA-binding domain superfamily/Winged helix DNA-binding domain"/>
    <property type="match status" value="1"/>
</dbReference>
<dbReference type="SMART" id="SM00347">
    <property type="entry name" value="HTH_MARR"/>
    <property type="match status" value="1"/>
</dbReference>
<evidence type="ECO:0000256" key="1">
    <source>
        <dbReference type="ARBA" id="ARBA00022679"/>
    </source>
</evidence>
<evidence type="ECO:0000313" key="4">
    <source>
        <dbReference type="EMBL" id="MDW6093896.1"/>
    </source>
</evidence>
<dbReference type="InterPro" id="IPR016181">
    <property type="entry name" value="Acyl_CoA_acyltransferase"/>
</dbReference>
<dbReference type="PANTHER" id="PTHR13947:SF37">
    <property type="entry name" value="LD18367P"/>
    <property type="match status" value="1"/>
</dbReference>
<dbReference type="SUPFAM" id="SSF46785">
    <property type="entry name" value="Winged helix' DNA-binding domain"/>
    <property type="match status" value="1"/>
</dbReference>
<dbReference type="Proteomes" id="UP001279860">
    <property type="component" value="Unassembled WGS sequence"/>
</dbReference>
<comment type="caution">
    <text evidence="4">The sequence shown here is derived from an EMBL/GenBank/DDBJ whole genome shotgun (WGS) entry which is preliminary data.</text>
</comment>
<dbReference type="InterPro" id="IPR036390">
    <property type="entry name" value="WH_DNA-bd_sf"/>
</dbReference>
<dbReference type="SUPFAM" id="SSF55729">
    <property type="entry name" value="Acyl-CoA N-acyltransferases (Nat)"/>
    <property type="match status" value="1"/>
</dbReference>
<dbReference type="Pfam" id="PF00583">
    <property type="entry name" value="Acetyltransf_1"/>
    <property type="match status" value="1"/>
</dbReference>
<protein>
    <submittedName>
        <fullName evidence="4">Helix-turn-helix domain-containing GNAT family N-acetyltransferase</fullName>
    </submittedName>
</protein>
<evidence type="ECO:0000259" key="2">
    <source>
        <dbReference type="PROSITE" id="PS50995"/>
    </source>
</evidence>
<dbReference type="RefSeq" id="WP_318585266.1">
    <property type="nucleotide sequence ID" value="NZ_JAWRCP010000001.1"/>
</dbReference>
<dbReference type="EMBL" id="JAWRCP010000001">
    <property type="protein sequence ID" value="MDW6093896.1"/>
    <property type="molecule type" value="Genomic_DNA"/>
</dbReference>
<dbReference type="PROSITE" id="PS51186">
    <property type="entry name" value="GNAT"/>
    <property type="match status" value="1"/>
</dbReference>
<dbReference type="PANTHER" id="PTHR13947">
    <property type="entry name" value="GNAT FAMILY N-ACETYLTRANSFERASE"/>
    <property type="match status" value="1"/>
</dbReference>
<dbReference type="InterPro" id="IPR036388">
    <property type="entry name" value="WH-like_DNA-bd_sf"/>
</dbReference>
<dbReference type="InterPro" id="IPR000182">
    <property type="entry name" value="GNAT_dom"/>
</dbReference>
<proteinExistence type="predicted"/>
<keyword evidence="5" id="KW-1185">Reference proteome</keyword>
<feature type="domain" description="N-acetyltransferase" evidence="3">
    <location>
        <begin position="151"/>
        <end position="310"/>
    </location>
</feature>
<gene>
    <name evidence="4" type="ORF">SBX64_15260</name>
</gene>
<dbReference type="InterPro" id="IPR000835">
    <property type="entry name" value="HTH_MarR-typ"/>
</dbReference>
<dbReference type="CDD" id="cd04301">
    <property type="entry name" value="NAT_SF"/>
    <property type="match status" value="1"/>
</dbReference>